<keyword evidence="2" id="KW-0689">Ribosomal protein</keyword>
<dbReference type="Proteomes" id="UP000198521">
    <property type="component" value="Unassembled WGS sequence"/>
</dbReference>
<accession>A0A1H7KN68</accession>
<dbReference type="GO" id="GO:0016747">
    <property type="term" value="F:acyltransferase activity, transferring groups other than amino-acyl groups"/>
    <property type="evidence" value="ECO:0007669"/>
    <property type="project" value="InterPro"/>
</dbReference>
<dbReference type="PROSITE" id="PS51186">
    <property type="entry name" value="GNAT"/>
    <property type="match status" value="1"/>
</dbReference>
<dbReference type="AlphaFoldDB" id="A0A1H7KN68"/>
<gene>
    <name evidence="2" type="ORF">SAMN04487910_1373</name>
</gene>
<dbReference type="SUPFAM" id="SSF55729">
    <property type="entry name" value="Acyl-CoA N-acyltransferases (Nat)"/>
    <property type="match status" value="1"/>
</dbReference>
<protein>
    <submittedName>
        <fullName evidence="2">Ribosomal protein S18 acetylase RimI</fullName>
    </submittedName>
</protein>
<evidence type="ECO:0000313" key="3">
    <source>
        <dbReference type="Proteomes" id="UP000198521"/>
    </source>
</evidence>
<feature type="domain" description="N-acetyltransferase" evidence="1">
    <location>
        <begin position="6"/>
        <end position="182"/>
    </location>
</feature>
<dbReference type="RefSeq" id="WP_091406918.1">
    <property type="nucleotide sequence ID" value="NZ_FOAB01000002.1"/>
</dbReference>
<proteinExistence type="predicted"/>
<dbReference type="STRING" id="1038014.SAMN04487910_1373"/>
<keyword evidence="2" id="KW-0687">Ribonucleoprotein</keyword>
<reference evidence="2 3" key="1">
    <citation type="submission" date="2016-10" db="EMBL/GenBank/DDBJ databases">
        <authorList>
            <person name="de Groot N.N."/>
        </authorList>
    </citation>
    <scope>NUCLEOTIDE SEQUENCE [LARGE SCALE GENOMIC DNA]</scope>
    <source>
        <strain evidence="2 3">DSM 25232</strain>
    </source>
</reference>
<dbReference type="OrthoDB" id="5109343at2"/>
<keyword evidence="3" id="KW-1185">Reference proteome</keyword>
<organism evidence="2 3">
    <name type="scientific">Aquimarina amphilecti</name>
    <dbReference type="NCBI Taxonomy" id="1038014"/>
    <lineage>
        <taxon>Bacteria</taxon>
        <taxon>Pseudomonadati</taxon>
        <taxon>Bacteroidota</taxon>
        <taxon>Flavobacteriia</taxon>
        <taxon>Flavobacteriales</taxon>
        <taxon>Flavobacteriaceae</taxon>
        <taxon>Aquimarina</taxon>
    </lineage>
</organism>
<dbReference type="InterPro" id="IPR000182">
    <property type="entry name" value="GNAT_dom"/>
</dbReference>
<name>A0A1H7KN68_AQUAM</name>
<sequence>MAVQHLKYTTVTSHKELEQILLLQQKNLTTSISSEEKKKEGFVTVEHDFDILKRMNDQQPHIIAKNQDKVVGYTLCMTSDFGNDIEVLKPMFKKIENSLNPTNKYIVMGQVCIDKEYRGQGVFRGLYQQMKLELQKKYDLLITEVAANNTRSLGAHNAIGFKDLIVYESDKIKWHLIYWSWE</sequence>
<dbReference type="GO" id="GO:0005840">
    <property type="term" value="C:ribosome"/>
    <property type="evidence" value="ECO:0007669"/>
    <property type="project" value="UniProtKB-KW"/>
</dbReference>
<evidence type="ECO:0000313" key="2">
    <source>
        <dbReference type="EMBL" id="SEK87976.1"/>
    </source>
</evidence>
<dbReference type="EMBL" id="FOAB01000002">
    <property type="protein sequence ID" value="SEK87976.1"/>
    <property type="molecule type" value="Genomic_DNA"/>
</dbReference>
<dbReference type="Gene3D" id="3.40.630.30">
    <property type="match status" value="1"/>
</dbReference>
<dbReference type="InterPro" id="IPR016181">
    <property type="entry name" value="Acyl_CoA_acyltransferase"/>
</dbReference>
<evidence type="ECO:0000259" key="1">
    <source>
        <dbReference type="PROSITE" id="PS51186"/>
    </source>
</evidence>
<dbReference type="Pfam" id="PF00583">
    <property type="entry name" value="Acetyltransf_1"/>
    <property type="match status" value="1"/>
</dbReference>